<evidence type="ECO:0000313" key="2">
    <source>
        <dbReference type="RefSeq" id="XP_073788008.1"/>
    </source>
</evidence>
<accession>A0AC58I1B9</accession>
<organism evidence="1 2">
    <name type="scientific">Danio rerio</name>
    <name type="common">Zebrafish</name>
    <name type="synonym">Brachydanio rerio</name>
    <dbReference type="NCBI Taxonomy" id="7955"/>
    <lineage>
        <taxon>Eukaryota</taxon>
        <taxon>Metazoa</taxon>
        <taxon>Chordata</taxon>
        <taxon>Craniata</taxon>
        <taxon>Vertebrata</taxon>
        <taxon>Euteleostomi</taxon>
        <taxon>Actinopterygii</taxon>
        <taxon>Neopterygii</taxon>
        <taxon>Teleostei</taxon>
        <taxon>Ostariophysi</taxon>
        <taxon>Cypriniformes</taxon>
        <taxon>Danionidae</taxon>
        <taxon>Danioninae</taxon>
        <taxon>Danio</taxon>
    </lineage>
</organism>
<name>A0AC58I1B9_DANRE</name>
<dbReference type="Proteomes" id="UP000000437">
    <property type="component" value="Chromosome 2"/>
</dbReference>
<dbReference type="RefSeq" id="XP_073788008.1">
    <property type="nucleotide sequence ID" value="XM_073931907.1"/>
</dbReference>
<evidence type="ECO:0000313" key="1">
    <source>
        <dbReference type="Proteomes" id="UP000000437"/>
    </source>
</evidence>
<keyword evidence="1" id="KW-1185">Reference proteome</keyword>
<reference evidence="2" key="1">
    <citation type="submission" date="2025-08" db="UniProtKB">
        <authorList>
            <consortium name="RefSeq"/>
        </authorList>
    </citation>
    <scope>IDENTIFICATION</scope>
    <source>
        <strain evidence="2">Tuebingen</strain>
        <tissue evidence="2">Fibroblasts and whole tissue</tissue>
    </source>
</reference>
<protein>
    <submittedName>
        <fullName evidence="2">E3 ubiquitin/ISG15 ligase TRIM25-like isoform X2</fullName>
    </submittedName>
</protein>
<sequence>MTHTGSVRAERNRKFTQIPCSVCLDLLKDPVSIPCGHSYCMSCITDCWNQEDQKRVYSCPQCRQTFSPRPALAKNTMLAEVLEKQQKSKLQAAGPAQSPAASGDVECDVCTGAKNRAVKSCLVCLNSYCHTHFQLHQQLNPGNQHKVIEATHKLQEMICPQHKKLLEIFCRTDHCCICYLCMVDQHKHHDTVSAAAERTELQSRLRETQSRFQQRLQERQKELEELREAVESHKRSAQAAVDHTERIFTQLICWIERSRSELTQMIRDGEKTAVSGAEERLERLEQEINDLRRRNAELEQLSHTEDHIHFLQSLQSLSVPPGSTDSSSFISSSQLAFDQLAESVSRLRDKLQQFCTEEMKTISSRVSSISRIPAPEAQTREQFLQYSQQFTLDPNTVNNCLVLSEGNTAVDYKDSVQPYPDHPDRFDCSYQVFCRESVCGRSYWELEWSGVVYLSVSYKSISRKGRNIECGFGNNDQSWSLECSPYSFSFWHNKIKTALPKPSVSSSRIGVYVDHSAGTLSFYSVSDTTMSLIHTLHTTFTHTLYPGFGVYSSRLKLCDLTV</sequence>
<proteinExistence type="predicted"/>
<gene>
    <name evidence="2" type="primary">ftr30</name>
</gene>